<dbReference type="EMBL" id="JBHSTE010000003">
    <property type="protein sequence ID" value="MFC6332735.1"/>
    <property type="molecule type" value="Genomic_DNA"/>
</dbReference>
<dbReference type="Gene3D" id="2.60.40.10">
    <property type="entry name" value="Immunoglobulins"/>
    <property type="match status" value="1"/>
</dbReference>
<accession>A0ABW1V5U4</accession>
<keyword evidence="2" id="KW-0732">Signal</keyword>
<dbReference type="InterPro" id="IPR013783">
    <property type="entry name" value="Ig-like_fold"/>
</dbReference>
<feature type="domain" description="Copper amine oxidase-like N-terminal" evidence="3">
    <location>
        <begin position="65"/>
        <end position="164"/>
    </location>
</feature>
<evidence type="ECO:0000313" key="5">
    <source>
        <dbReference type="Proteomes" id="UP001596233"/>
    </source>
</evidence>
<keyword evidence="5" id="KW-1185">Reference proteome</keyword>
<evidence type="ECO:0000259" key="3">
    <source>
        <dbReference type="Pfam" id="PF07833"/>
    </source>
</evidence>
<dbReference type="RefSeq" id="WP_379233481.1">
    <property type="nucleotide sequence ID" value="NZ_JBHSTE010000003.1"/>
</dbReference>
<dbReference type="SUPFAM" id="SSF49299">
    <property type="entry name" value="PKD domain"/>
    <property type="match status" value="2"/>
</dbReference>
<dbReference type="InterPro" id="IPR012854">
    <property type="entry name" value="Cu_amine_oxidase-like_N"/>
</dbReference>
<feature type="region of interest" description="Disordered" evidence="1">
    <location>
        <begin position="680"/>
        <end position="702"/>
    </location>
</feature>
<sequence>MKRYLKLLTASVAVLSITAVPLFQTGDFARSATAYAQTSVQQQKQTSALTGNDRFQFTRNSTAITVNGVPTSSDEALTVVKGTTYVQFKTIALLYGYQVSYDSKTKQSIAKSGNQSIAFKQGDSAVTVNGKRVSAGGTAFTSNGNLMVPIRAWANATGSTLEVKGGYLSLAFNTLPKANFSINERSIIAGETAVTIKDQATATGNNRIIDEKWEGLKDVYAEPGQYTISRRVMDSRGVWSEPFTVTITVEKPNVPPVANFSTDKSTYKIGEPVYYSNISTDEDGRIIRNTWTGNDPAFFTAGTHTVKLEVQDDKGAVSSVEKQITVTSEVMYTRDQFYLNFAAQGDKIPIDPSFSLRLPSIKYDIVSEDITSVRTNSPEQLLGAAIDYSDTISGAVRFNIHKQNIAEVPLELHLVATNDGDKPTTVTTNRFAFAGPVTHVSTAGKTAAGRFLEALIAPLDPKTVTLQPGESVELMTNVPAITPLKTLTIFGEYYSPSPIRYSLVVTERNGDGIASLDTLSQSEHDGKHIRGTFKGGNRDIVVNKVLGENGGEKIVLGDKPQEHDTLLTGIDAVTGNEITNYGNGGTLYNMTLSIAPNSAVLLNPRGGHYGGAFIVNDVVVPMTSNSILRGQNEAGFLYRSGNFQETINIKYIVAPGSNMPLHLMVVPVPSLEEEKVVVTAPDETTEESALEDGSDIEQVQTQ</sequence>
<dbReference type="InterPro" id="IPR036582">
    <property type="entry name" value="Mao_N_sf"/>
</dbReference>
<dbReference type="Gene3D" id="3.30.457.10">
    <property type="entry name" value="Copper amine oxidase-like, N-terminal domain"/>
    <property type="match status" value="1"/>
</dbReference>
<feature type="compositionally biased region" description="Acidic residues" evidence="1">
    <location>
        <begin position="683"/>
        <end position="695"/>
    </location>
</feature>
<reference evidence="5" key="1">
    <citation type="journal article" date="2019" name="Int. J. Syst. Evol. Microbiol.">
        <title>The Global Catalogue of Microorganisms (GCM) 10K type strain sequencing project: providing services to taxonomists for standard genome sequencing and annotation.</title>
        <authorList>
            <consortium name="The Broad Institute Genomics Platform"/>
            <consortium name="The Broad Institute Genome Sequencing Center for Infectious Disease"/>
            <person name="Wu L."/>
            <person name="Ma J."/>
        </authorList>
    </citation>
    <scope>NUCLEOTIDE SEQUENCE [LARGE SCALE GENOMIC DNA]</scope>
    <source>
        <strain evidence="5">PCU 280</strain>
    </source>
</reference>
<evidence type="ECO:0000256" key="1">
    <source>
        <dbReference type="SAM" id="MobiDB-lite"/>
    </source>
</evidence>
<proteinExistence type="predicted"/>
<gene>
    <name evidence="4" type="ORF">ACFP56_08880</name>
</gene>
<comment type="caution">
    <text evidence="4">The sequence shown here is derived from an EMBL/GenBank/DDBJ whole genome shotgun (WGS) entry which is preliminary data.</text>
</comment>
<dbReference type="InterPro" id="IPR035986">
    <property type="entry name" value="PKD_dom_sf"/>
</dbReference>
<organism evidence="4 5">
    <name type="scientific">Paenibacillus septentrionalis</name>
    <dbReference type="NCBI Taxonomy" id="429342"/>
    <lineage>
        <taxon>Bacteria</taxon>
        <taxon>Bacillati</taxon>
        <taxon>Bacillota</taxon>
        <taxon>Bacilli</taxon>
        <taxon>Bacillales</taxon>
        <taxon>Paenibacillaceae</taxon>
        <taxon>Paenibacillus</taxon>
    </lineage>
</organism>
<dbReference type="Pfam" id="PF07833">
    <property type="entry name" value="Cu_amine_oxidN1"/>
    <property type="match status" value="1"/>
</dbReference>
<evidence type="ECO:0000256" key="2">
    <source>
        <dbReference type="SAM" id="SignalP"/>
    </source>
</evidence>
<feature type="signal peptide" evidence="2">
    <location>
        <begin position="1"/>
        <end position="19"/>
    </location>
</feature>
<feature type="chain" id="PRO_5045457368" evidence="2">
    <location>
        <begin position="20"/>
        <end position="702"/>
    </location>
</feature>
<dbReference type="SUPFAM" id="SSF55383">
    <property type="entry name" value="Copper amine oxidase, domain N"/>
    <property type="match status" value="1"/>
</dbReference>
<name>A0ABW1V5U4_9BACL</name>
<protein>
    <submittedName>
        <fullName evidence="4">Stalk domain-containing protein</fullName>
    </submittedName>
</protein>
<evidence type="ECO:0000313" key="4">
    <source>
        <dbReference type="EMBL" id="MFC6332735.1"/>
    </source>
</evidence>
<dbReference type="Proteomes" id="UP001596233">
    <property type="component" value="Unassembled WGS sequence"/>
</dbReference>